<dbReference type="Gene3D" id="3.10.129.10">
    <property type="entry name" value="Hotdog Thioesterase"/>
    <property type="match status" value="1"/>
</dbReference>
<name>A0ABW0MNC7_9BURK</name>
<dbReference type="Proteomes" id="UP001596101">
    <property type="component" value="Unassembled WGS sequence"/>
</dbReference>
<dbReference type="EMBL" id="JBHSMR010000013">
    <property type="protein sequence ID" value="MFC5478737.1"/>
    <property type="molecule type" value="Genomic_DNA"/>
</dbReference>
<accession>A0ABW0MNC7</accession>
<dbReference type="InterPro" id="IPR029069">
    <property type="entry name" value="HotDog_dom_sf"/>
</dbReference>
<evidence type="ECO:0000259" key="1">
    <source>
        <dbReference type="Pfam" id="PF01575"/>
    </source>
</evidence>
<dbReference type="PANTHER" id="PTHR43664">
    <property type="entry name" value="MONOAMINE OXIDASE-RELATED"/>
    <property type="match status" value="1"/>
</dbReference>
<evidence type="ECO:0000313" key="3">
    <source>
        <dbReference type="Proteomes" id="UP001596101"/>
    </source>
</evidence>
<dbReference type="Pfam" id="PF01575">
    <property type="entry name" value="MaoC_dehydratas"/>
    <property type="match status" value="1"/>
</dbReference>
<dbReference type="CDD" id="cd03454">
    <property type="entry name" value="YdeM"/>
    <property type="match status" value="1"/>
</dbReference>
<proteinExistence type="predicted"/>
<evidence type="ECO:0000313" key="2">
    <source>
        <dbReference type="EMBL" id="MFC5478737.1"/>
    </source>
</evidence>
<gene>
    <name evidence="2" type="ORF">ACFPQ5_11080</name>
</gene>
<feature type="domain" description="MaoC-like" evidence="1">
    <location>
        <begin position="16"/>
        <end position="109"/>
    </location>
</feature>
<dbReference type="RefSeq" id="WP_379754978.1">
    <property type="nucleotide sequence ID" value="NZ_JBHSMR010000013.1"/>
</dbReference>
<dbReference type="PANTHER" id="PTHR43664:SF1">
    <property type="entry name" value="BETA-METHYLMALYL-COA DEHYDRATASE"/>
    <property type="match status" value="1"/>
</dbReference>
<dbReference type="SUPFAM" id="SSF54637">
    <property type="entry name" value="Thioesterase/thiol ester dehydrase-isomerase"/>
    <property type="match status" value="1"/>
</dbReference>
<reference evidence="3" key="1">
    <citation type="journal article" date="2019" name="Int. J. Syst. Evol. Microbiol.">
        <title>The Global Catalogue of Microorganisms (GCM) 10K type strain sequencing project: providing services to taxonomists for standard genome sequencing and annotation.</title>
        <authorList>
            <consortium name="The Broad Institute Genomics Platform"/>
            <consortium name="The Broad Institute Genome Sequencing Center for Infectious Disease"/>
            <person name="Wu L."/>
            <person name="Ma J."/>
        </authorList>
    </citation>
    <scope>NUCLEOTIDE SEQUENCE [LARGE SCALE GENOMIC DNA]</scope>
    <source>
        <strain evidence="3">CCUG 43111</strain>
    </source>
</reference>
<dbReference type="InterPro" id="IPR052342">
    <property type="entry name" value="MCH/BMMD"/>
</dbReference>
<sequence length="147" mass="16057">MKFAEIAASKGFVLGPVTLDDEEVMAFASSFDDQWFHTDPEAAASGPFGGLIASGWHTCALAMRLVSRELLAGSESFASPGLAYLRWPHPVRPGDQLTLHLTVLDARRSASRPELGIVRWQWMMRNGAGQEVLDLEATSMFKLDPPA</sequence>
<comment type="caution">
    <text evidence="2">The sequence shown here is derived from an EMBL/GenBank/DDBJ whole genome shotgun (WGS) entry which is preliminary data.</text>
</comment>
<protein>
    <submittedName>
        <fullName evidence="2">MaoC family dehydratase</fullName>
    </submittedName>
</protein>
<dbReference type="InterPro" id="IPR002539">
    <property type="entry name" value="MaoC-like_dom"/>
</dbReference>
<organism evidence="2 3">
    <name type="scientific">Massilia suwonensis</name>
    <dbReference type="NCBI Taxonomy" id="648895"/>
    <lineage>
        <taxon>Bacteria</taxon>
        <taxon>Pseudomonadati</taxon>
        <taxon>Pseudomonadota</taxon>
        <taxon>Betaproteobacteria</taxon>
        <taxon>Burkholderiales</taxon>
        <taxon>Oxalobacteraceae</taxon>
        <taxon>Telluria group</taxon>
        <taxon>Massilia</taxon>
    </lineage>
</organism>
<keyword evidence="3" id="KW-1185">Reference proteome</keyword>